<evidence type="ECO:0000256" key="3">
    <source>
        <dbReference type="SAM" id="MobiDB-lite"/>
    </source>
</evidence>
<dbReference type="GO" id="GO:0003677">
    <property type="term" value="F:DNA binding"/>
    <property type="evidence" value="ECO:0007669"/>
    <property type="project" value="InterPro"/>
</dbReference>
<comment type="caution">
    <text evidence="5">The sequence shown here is derived from an EMBL/GenBank/DDBJ whole genome shotgun (WGS) entry which is preliminary data.</text>
</comment>
<dbReference type="GO" id="GO:0070197">
    <property type="term" value="P:meiotic attachment of telomere to nuclear envelope"/>
    <property type="evidence" value="ECO:0007669"/>
    <property type="project" value="InterPro"/>
</dbReference>
<reference evidence="5" key="1">
    <citation type="journal article" date="2020" name="Stud. Mycol.">
        <title>101 Dothideomycetes genomes: a test case for predicting lifestyles and emergence of pathogens.</title>
        <authorList>
            <person name="Haridas S."/>
            <person name="Albert R."/>
            <person name="Binder M."/>
            <person name="Bloem J."/>
            <person name="Labutti K."/>
            <person name="Salamov A."/>
            <person name="Andreopoulos B."/>
            <person name="Baker S."/>
            <person name="Barry K."/>
            <person name="Bills G."/>
            <person name="Bluhm B."/>
            <person name="Cannon C."/>
            <person name="Castanera R."/>
            <person name="Culley D."/>
            <person name="Daum C."/>
            <person name="Ezra D."/>
            <person name="Gonzalez J."/>
            <person name="Henrissat B."/>
            <person name="Kuo A."/>
            <person name="Liang C."/>
            <person name="Lipzen A."/>
            <person name="Lutzoni F."/>
            <person name="Magnuson J."/>
            <person name="Mondo S."/>
            <person name="Nolan M."/>
            <person name="Ohm R."/>
            <person name="Pangilinan J."/>
            <person name="Park H.-J."/>
            <person name="Ramirez L."/>
            <person name="Alfaro M."/>
            <person name="Sun H."/>
            <person name="Tritt A."/>
            <person name="Yoshinaga Y."/>
            <person name="Zwiers L.-H."/>
            <person name="Turgeon B."/>
            <person name="Goodwin S."/>
            <person name="Spatafora J."/>
            <person name="Crous P."/>
            <person name="Grigoriev I."/>
        </authorList>
    </citation>
    <scope>NUCLEOTIDE SEQUENCE</scope>
    <source>
        <strain evidence="5">ATCC 74209</strain>
    </source>
</reference>
<evidence type="ECO:0000259" key="4">
    <source>
        <dbReference type="PROSITE" id="PS51299"/>
    </source>
</evidence>
<dbReference type="InterPro" id="IPR037548">
    <property type="entry name" value="Bqt4"/>
</dbReference>
<gene>
    <name evidence="5" type="ORF">GQ43DRAFT_445144</name>
</gene>
<dbReference type="GO" id="GO:1990862">
    <property type="term" value="C:nuclear membrane complex Bqt3-Bqt4"/>
    <property type="evidence" value="ECO:0007669"/>
    <property type="project" value="InterPro"/>
</dbReference>
<dbReference type="SUPFAM" id="SSF54616">
    <property type="entry name" value="DNA-binding domain of Mlu1-box binding protein MBP1"/>
    <property type="match status" value="1"/>
</dbReference>
<dbReference type="SMART" id="SM01252">
    <property type="entry name" value="KilA-N"/>
    <property type="match status" value="1"/>
</dbReference>
<keyword evidence="2" id="KW-0183">Conidiation</keyword>
<feature type="region of interest" description="Disordered" evidence="3">
    <location>
        <begin position="187"/>
        <end position="264"/>
    </location>
</feature>
<dbReference type="OrthoDB" id="5346159at2759"/>
<proteinExistence type="predicted"/>
<feature type="compositionally biased region" description="Low complexity" evidence="3">
    <location>
        <begin position="282"/>
        <end position="298"/>
    </location>
</feature>
<dbReference type="AlphaFoldDB" id="A0A9P4MMS0"/>
<feature type="region of interest" description="Disordered" evidence="3">
    <location>
        <begin position="1"/>
        <end position="27"/>
    </location>
</feature>
<organism evidence="5 6">
    <name type="scientific">Delitschia confertaspora ATCC 74209</name>
    <dbReference type="NCBI Taxonomy" id="1513339"/>
    <lineage>
        <taxon>Eukaryota</taxon>
        <taxon>Fungi</taxon>
        <taxon>Dikarya</taxon>
        <taxon>Ascomycota</taxon>
        <taxon>Pezizomycotina</taxon>
        <taxon>Dothideomycetes</taxon>
        <taxon>Pleosporomycetidae</taxon>
        <taxon>Pleosporales</taxon>
        <taxon>Delitschiaceae</taxon>
        <taxon>Delitschia</taxon>
    </lineage>
</organism>
<dbReference type="EMBL" id="ML994398">
    <property type="protein sequence ID" value="KAF2196401.1"/>
    <property type="molecule type" value="Genomic_DNA"/>
</dbReference>
<dbReference type="PANTHER" id="PTHR38044:SF1">
    <property type="entry name" value="BOUQUET FORMATION PROTEIN 4"/>
    <property type="match status" value="1"/>
</dbReference>
<accession>A0A9P4MMS0</accession>
<dbReference type="InterPro" id="IPR003163">
    <property type="entry name" value="Tscrpt_reg_HTH_APSES-type"/>
</dbReference>
<dbReference type="PROSITE" id="PS51299">
    <property type="entry name" value="HTH_APSES"/>
    <property type="match status" value="1"/>
</dbReference>
<dbReference type="InterPro" id="IPR018004">
    <property type="entry name" value="KilA/APSES_HTH"/>
</dbReference>
<evidence type="ECO:0000256" key="2">
    <source>
        <dbReference type="ARBA" id="ARBA00023321"/>
    </source>
</evidence>
<evidence type="ECO:0000313" key="5">
    <source>
        <dbReference type="EMBL" id="KAF2196401.1"/>
    </source>
</evidence>
<dbReference type="GO" id="GO:0030435">
    <property type="term" value="P:sporulation resulting in formation of a cellular spore"/>
    <property type="evidence" value="ECO:0007669"/>
    <property type="project" value="UniProtKB-KW"/>
</dbReference>
<dbReference type="Proteomes" id="UP000799536">
    <property type="component" value="Unassembled WGS sequence"/>
</dbReference>
<keyword evidence="1" id="KW-0749">Sporulation</keyword>
<name>A0A9P4MMS0_9PLEO</name>
<keyword evidence="6" id="KW-1185">Reference proteome</keyword>
<evidence type="ECO:0000313" key="6">
    <source>
        <dbReference type="Proteomes" id="UP000799536"/>
    </source>
</evidence>
<protein>
    <recommendedName>
        <fullName evidence="4">HTH APSES-type domain-containing protein</fullName>
    </recommendedName>
</protein>
<sequence length="437" mass="47339">MVSARSLPERQYPLPEKRNPLLAPEKAPSYESLVDERKLSQTNFALKPGVVGVANSAKPGNLGTFDYAHLRAPLPKDLQGSGIFSLTKGTSYPGGYYLMRRSSDGYISATGMFKAAFPWASLAEEQKERSYHRSLSTAEPKAMREIAGSVWISPETALQLGEEYGMRTWIVALLDPAELTIKEADRSKGHIQPPPRFDVSHLIPPPVVLPPSSSLRPTRSRTSRSASPSKIATPSRKIASPRKPRSTRNSVKADAANSVEDVVTESTTTASSALQSVMANGATPTESVVSESEAPESSVNGDSVRIEVQETVEQNGEVETTTTNVKVEVPANHPDLPIPETPEEMIAAAKKMVEEANKLEGKPAANSVKLGKRKAEEITVDETEEVVEVVEEQLAKRAKRGYTVEQKLKKEKITTRALVGVGLMAAFGTAVQMYFGA</sequence>
<dbReference type="InterPro" id="IPR036887">
    <property type="entry name" value="HTH_APSES_sf"/>
</dbReference>
<feature type="region of interest" description="Disordered" evidence="3">
    <location>
        <begin position="281"/>
        <end position="303"/>
    </location>
</feature>
<feature type="domain" description="HTH APSES-type" evidence="4">
    <location>
        <begin position="73"/>
        <end position="185"/>
    </location>
</feature>
<dbReference type="PANTHER" id="PTHR38044">
    <property type="entry name" value="BOUQUET FORMATION PROTEIN 4"/>
    <property type="match status" value="1"/>
</dbReference>
<evidence type="ECO:0000256" key="1">
    <source>
        <dbReference type="ARBA" id="ARBA00022969"/>
    </source>
</evidence>
<dbReference type="GO" id="GO:0044820">
    <property type="term" value="P:mitotic telomere tethering at nuclear periphery"/>
    <property type="evidence" value="ECO:0007669"/>
    <property type="project" value="TreeGrafter"/>
</dbReference>
<dbReference type="GO" id="GO:0048315">
    <property type="term" value="P:conidium formation"/>
    <property type="evidence" value="ECO:0007669"/>
    <property type="project" value="UniProtKB-KW"/>
</dbReference>